<dbReference type="InterPro" id="IPR036615">
    <property type="entry name" value="Mur_ligase_C_dom_sf"/>
</dbReference>
<keyword evidence="7" id="KW-0460">Magnesium</keyword>
<dbReference type="SUPFAM" id="SSF53623">
    <property type="entry name" value="MurD-like peptide ligases, catalytic domain"/>
    <property type="match status" value="1"/>
</dbReference>
<comment type="similarity">
    <text evidence="1 10">Belongs to the folylpolyglutamate synthase family.</text>
</comment>
<dbReference type="NCBIfam" id="TIGR01499">
    <property type="entry name" value="folC"/>
    <property type="match status" value="1"/>
</dbReference>
<dbReference type="PANTHER" id="PTHR11136:SF0">
    <property type="entry name" value="DIHYDROFOLATE SYNTHETASE-RELATED"/>
    <property type="match status" value="1"/>
</dbReference>
<evidence type="ECO:0000256" key="6">
    <source>
        <dbReference type="ARBA" id="ARBA00022840"/>
    </source>
</evidence>
<dbReference type="PROSITE" id="PS01011">
    <property type="entry name" value="FOLYLPOLYGLU_SYNT_1"/>
    <property type="match status" value="1"/>
</dbReference>
<dbReference type="InterPro" id="IPR036565">
    <property type="entry name" value="Mur-like_cat_sf"/>
</dbReference>
<dbReference type="eggNOG" id="COG0285">
    <property type="taxonomic scope" value="Bacteria"/>
</dbReference>
<dbReference type="GO" id="GO:0005524">
    <property type="term" value="F:ATP binding"/>
    <property type="evidence" value="ECO:0007669"/>
    <property type="project" value="UniProtKB-KW"/>
</dbReference>
<proteinExistence type="inferred from homology"/>
<dbReference type="GO" id="GO:0004326">
    <property type="term" value="F:tetrahydrofolylpolyglutamate synthase activity"/>
    <property type="evidence" value="ECO:0007669"/>
    <property type="project" value="UniProtKB-EC"/>
</dbReference>
<evidence type="ECO:0000259" key="11">
    <source>
        <dbReference type="Pfam" id="PF02875"/>
    </source>
</evidence>
<keyword evidence="6 10" id="KW-0067">ATP-binding</keyword>
<dbReference type="PIRSF" id="PIRSF001563">
    <property type="entry name" value="Folylpolyglu_synth"/>
    <property type="match status" value="1"/>
</dbReference>
<dbReference type="KEGG" id="pce:PECL_1085"/>
<dbReference type="Gene3D" id="3.40.1190.10">
    <property type="entry name" value="Mur-like, catalytic domain"/>
    <property type="match status" value="1"/>
</dbReference>
<dbReference type="InterPro" id="IPR001645">
    <property type="entry name" value="Folylpolyglutamate_synth"/>
</dbReference>
<evidence type="ECO:0000259" key="12">
    <source>
        <dbReference type="Pfam" id="PF08245"/>
    </source>
</evidence>
<evidence type="ECO:0000256" key="7">
    <source>
        <dbReference type="ARBA" id="ARBA00022842"/>
    </source>
</evidence>
<evidence type="ECO:0000256" key="5">
    <source>
        <dbReference type="ARBA" id="ARBA00022741"/>
    </source>
</evidence>
<dbReference type="PANTHER" id="PTHR11136">
    <property type="entry name" value="FOLYLPOLYGLUTAMATE SYNTHASE-RELATED"/>
    <property type="match status" value="1"/>
</dbReference>
<evidence type="ECO:0000256" key="4">
    <source>
        <dbReference type="ARBA" id="ARBA00022723"/>
    </source>
</evidence>
<keyword evidence="5 10" id="KW-0547">Nucleotide-binding</keyword>
<accession>G8PDL4</accession>
<feature type="domain" description="Mur ligase C-terminal" evidence="11">
    <location>
        <begin position="301"/>
        <end position="417"/>
    </location>
</feature>
<dbReference type="GO" id="GO:0046872">
    <property type="term" value="F:metal ion binding"/>
    <property type="evidence" value="ECO:0007669"/>
    <property type="project" value="UniProtKB-KW"/>
</dbReference>
<keyword evidence="14" id="KW-1185">Reference proteome</keyword>
<evidence type="ECO:0000256" key="3">
    <source>
        <dbReference type="ARBA" id="ARBA00022598"/>
    </source>
</evidence>
<evidence type="ECO:0000256" key="8">
    <source>
        <dbReference type="ARBA" id="ARBA00030592"/>
    </source>
</evidence>
<dbReference type="AlphaFoldDB" id="G8PDL4"/>
<protein>
    <recommendedName>
        <fullName evidence="2">tetrahydrofolate synthase</fullName>
        <ecNumber evidence="2">6.3.2.17</ecNumber>
    </recommendedName>
    <alternativeName>
        <fullName evidence="8">Tetrahydrofolylpolyglutamate synthase</fullName>
    </alternativeName>
</protein>
<dbReference type="Pfam" id="PF02875">
    <property type="entry name" value="Mur_ligase_C"/>
    <property type="match status" value="1"/>
</dbReference>
<dbReference type="PATRIC" id="fig|701521.8.peg.1028"/>
<dbReference type="InterPro" id="IPR004101">
    <property type="entry name" value="Mur_ligase_C"/>
</dbReference>
<reference evidence="13 14" key="1">
    <citation type="journal article" date="2012" name="J. Bacteriol.">
        <title>Complete Genome Sequence of the Beer Spoilage Organism Pediococcus claussenii ATCC BAA-344T.</title>
        <authorList>
            <person name="Pittet V."/>
            <person name="Abegunde T."/>
            <person name="Marfleet T."/>
            <person name="Haakensen M."/>
            <person name="Morrow K."/>
            <person name="Jayaprakash T."/>
            <person name="Schroeder K."/>
            <person name="Trost B."/>
            <person name="Byrns S."/>
            <person name="Bergsveinson J."/>
            <person name="Kusalik A."/>
            <person name="Ziola B."/>
        </authorList>
    </citation>
    <scope>NUCLEOTIDE SEQUENCE [LARGE SCALE GENOMIC DNA]</scope>
    <source>
        <strain evidence="13 14">ATCC BAA-344</strain>
    </source>
</reference>
<dbReference type="InterPro" id="IPR018109">
    <property type="entry name" value="Folylpolyglutamate_synth_CS"/>
</dbReference>
<feature type="domain" description="Mur ligase central" evidence="12">
    <location>
        <begin position="49"/>
        <end position="216"/>
    </location>
</feature>
<dbReference type="RefSeq" id="WP_014215546.1">
    <property type="nucleotide sequence ID" value="NC_016605.1"/>
</dbReference>
<comment type="catalytic activity">
    <reaction evidence="9">
        <text>(6S)-5,6,7,8-tetrahydrofolyl-(gamma-L-Glu)(n) + L-glutamate + ATP = (6S)-5,6,7,8-tetrahydrofolyl-(gamma-L-Glu)(n+1) + ADP + phosphate + H(+)</text>
        <dbReference type="Rhea" id="RHEA:10580"/>
        <dbReference type="Rhea" id="RHEA-COMP:14738"/>
        <dbReference type="Rhea" id="RHEA-COMP:14740"/>
        <dbReference type="ChEBI" id="CHEBI:15378"/>
        <dbReference type="ChEBI" id="CHEBI:29985"/>
        <dbReference type="ChEBI" id="CHEBI:30616"/>
        <dbReference type="ChEBI" id="CHEBI:43474"/>
        <dbReference type="ChEBI" id="CHEBI:141005"/>
        <dbReference type="ChEBI" id="CHEBI:456216"/>
        <dbReference type="EC" id="6.3.2.17"/>
    </reaction>
</comment>
<gene>
    <name evidence="13" type="primary">folC</name>
    <name evidence="13" type="ordered locus">PECL_1085</name>
</gene>
<dbReference type="EC" id="6.3.2.17" evidence="2"/>
<sequence length="430" mass="48229">MENKENEYHTIIKSMPNVMSFGGEERIKWLKGILEDLGNPDLNYSIIHIAGTNGKGSTGEMTATVLEKNGYKVGHFASPAIWDDLEQISVNHINISQQAFTQEFNSIKKQIKREDSEKISIFEWFVLIALCFFAREKVDLVILEVGLGGTEDATNIIQQSLLTVITSISYDHTNILGKTIKKIAEAKAGIIRPDQTVILAPQKFKMVKTIVKKSTAEFNSNLVIVENDRMKINNFNFTHLEMSDRESKIAGSSISLKSGALYQKNNVATLLSILDYLNFKGWKINRDLSNKALASFSIPARYQVLQENPTVILDGAHNVDGISNLLKSVKKETAEKGKIRVVFGVLADKDYAKMSKIIAEYADDIFLIEADNQSRSLKANLLKQVFKNAHFLKSSDELDLVIEKSTPDDVIVVAGSFYVVKEFKKWIKDL</sequence>
<evidence type="ECO:0000256" key="10">
    <source>
        <dbReference type="PIRNR" id="PIRNR001563"/>
    </source>
</evidence>
<dbReference type="GO" id="GO:0008841">
    <property type="term" value="F:dihydrofolate synthase activity"/>
    <property type="evidence" value="ECO:0007669"/>
    <property type="project" value="TreeGrafter"/>
</dbReference>
<dbReference type="HOGENOM" id="CLU_015869_1_1_9"/>
<dbReference type="STRING" id="701521.PECL_1085"/>
<evidence type="ECO:0000313" key="14">
    <source>
        <dbReference type="Proteomes" id="UP000005444"/>
    </source>
</evidence>
<name>G8PDL4_PEDCP</name>
<evidence type="ECO:0000313" key="13">
    <source>
        <dbReference type="EMBL" id="AEV95349.1"/>
    </source>
</evidence>
<dbReference type="Proteomes" id="UP000005444">
    <property type="component" value="Chromosome"/>
</dbReference>
<dbReference type="SUPFAM" id="SSF53244">
    <property type="entry name" value="MurD-like peptide ligases, peptide-binding domain"/>
    <property type="match status" value="1"/>
</dbReference>
<evidence type="ECO:0000256" key="1">
    <source>
        <dbReference type="ARBA" id="ARBA00008276"/>
    </source>
</evidence>
<keyword evidence="4" id="KW-0479">Metal-binding</keyword>
<dbReference type="Gene3D" id="3.90.190.20">
    <property type="entry name" value="Mur ligase, C-terminal domain"/>
    <property type="match status" value="1"/>
</dbReference>
<keyword evidence="3 10" id="KW-0436">Ligase</keyword>
<dbReference type="EMBL" id="CP003137">
    <property type="protein sequence ID" value="AEV95349.1"/>
    <property type="molecule type" value="Genomic_DNA"/>
</dbReference>
<evidence type="ECO:0000256" key="2">
    <source>
        <dbReference type="ARBA" id="ARBA00013025"/>
    </source>
</evidence>
<dbReference type="GO" id="GO:0005737">
    <property type="term" value="C:cytoplasm"/>
    <property type="evidence" value="ECO:0007669"/>
    <property type="project" value="TreeGrafter"/>
</dbReference>
<dbReference type="InterPro" id="IPR013221">
    <property type="entry name" value="Mur_ligase_cen"/>
</dbReference>
<dbReference type="PROSITE" id="PS01012">
    <property type="entry name" value="FOLYLPOLYGLU_SYNT_2"/>
    <property type="match status" value="1"/>
</dbReference>
<evidence type="ECO:0000256" key="9">
    <source>
        <dbReference type="ARBA" id="ARBA00047493"/>
    </source>
</evidence>
<organism evidence="13 14">
    <name type="scientific">Pediococcus claussenii (strain ATCC BAA-344 / DSM 14800 / JCM 18046 / KCTC 3811 / LMG 21948 / P06)</name>
    <dbReference type="NCBI Taxonomy" id="701521"/>
    <lineage>
        <taxon>Bacteria</taxon>
        <taxon>Bacillati</taxon>
        <taxon>Bacillota</taxon>
        <taxon>Bacilli</taxon>
        <taxon>Lactobacillales</taxon>
        <taxon>Lactobacillaceae</taxon>
        <taxon>Pediococcus</taxon>
    </lineage>
</organism>
<dbReference type="Pfam" id="PF08245">
    <property type="entry name" value="Mur_ligase_M"/>
    <property type="match status" value="1"/>
</dbReference>